<protein>
    <submittedName>
        <fullName evidence="3">Uncharacterized protein</fullName>
    </submittedName>
</protein>
<accession>A0A2M8LR20</accession>
<keyword evidence="2" id="KW-1133">Transmembrane helix</keyword>
<feature type="region of interest" description="Disordered" evidence="1">
    <location>
        <begin position="433"/>
        <end position="452"/>
    </location>
</feature>
<dbReference type="EMBL" id="PGGW01000069">
    <property type="protein sequence ID" value="PJE94407.1"/>
    <property type="molecule type" value="Genomic_DNA"/>
</dbReference>
<keyword evidence="4" id="KW-1185">Reference proteome</keyword>
<comment type="caution">
    <text evidence="3">The sequence shown here is derived from an EMBL/GenBank/DDBJ whole genome shotgun (WGS) entry which is preliminary data.</text>
</comment>
<proteinExistence type="predicted"/>
<name>A0A2M8LR20_9ACTN</name>
<reference evidence="3 4" key="1">
    <citation type="submission" date="2017-11" db="EMBL/GenBank/DDBJ databases">
        <title>Streptomyces carmine sp. nov., a novel actinomycete isolated from Sophora alopecuroides in Xinjiang, China.</title>
        <authorList>
            <person name="Wang Y."/>
            <person name="Luo X."/>
            <person name="Wan C."/>
            <person name="Zhang L."/>
        </authorList>
    </citation>
    <scope>NUCLEOTIDE SEQUENCE [LARGE SCALE GENOMIC DNA]</scope>
    <source>
        <strain evidence="3 4">TRM SA0054</strain>
    </source>
</reference>
<sequence length="488" mass="51055">MVRMAPWAGRRSAVLAVCAAAVLGTGTAPVRATGDVGLHVEAPERYVMYAADEGARASNRGFTVPVGVRGGTAENLTLIVDASELAGVARLTDTHCTDRDMIYTCDYGSPNDGESMAPFGIHGVAGVRPGEGGTIRYTVTADNAPTVTGSTRMVVGGPALTPHGHRAVTGAEPGRPLRFTPAFTNRTGLTGTEGVGLKITVSDGLALDRRYGNCHYQGSRSAWCEFPTRVAPRTAYRTGVPLALTVGPEVINGSLWYETVAWRKKPAGHTKRGRGAPLTLVRTAEGEAAGTPGLIDVRTGRQADYRPVTGTVEGRVGETVEVGIGVRNAGPGDPGLPEDLDRPGRLEVIPPEGTTVTSIPRTYDDFEGGGGKWACDRPKKSGGPYVCDLGAPPFGMLPPGRSSEVTFHFRIDRKVPGARGSVRVFGPFDRTPANDTAPIPVRAHPPAPRAGRSPVVSAGAVLTTAAAGALGAVLLLRRRALRRRPADT</sequence>
<feature type="transmembrane region" description="Helical" evidence="2">
    <location>
        <begin position="455"/>
        <end position="476"/>
    </location>
</feature>
<keyword evidence="2" id="KW-0812">Transmembrane</keyword>
<evidence type="ECO:0000313" key="3">
    <source>
        <dbReference type="EMBL" id="PJE94407.1"/>
    </source>
</evidence>
<evidence type="ECO:0000313" key="4">
    <source>
        <dbReference type="Proteomes" id="UP000230407"/>
    </source>
</evidence>
<organism evidence="3 4">
    <name type="scientific">Streptomyces carminius</name>
    <dbReference type="NCBI Taxonomy" id="2665496"/>
    <lineage>
        <taxon>Bacteria</taxon>
        <taxon>Bacillati</taxon>
        <taxon>Actinomycetota</taxon>
        <taxon>Actinomycetes</taxon>
        <taxon>Kitasatosporales</taxon>
        <taxon>Streptomycetaceae</taxon>
        <taxon>Streptomyces</taxon>
    </lineage>
</organism>
<evidence type="ECO:0000256" key="1">
    <source>
        <dbReference type="SAM" id="MobiDB-lite"/>
    </source>
</evidence>
<dbReference type="Proteomes" id="UP000230407">
    <property type="component" value="Unassembled WGS sequence"/>
</dbReference>
<gene>
    <name evidence="3" type="ORF">CUT44_29685</name>
</gene>
<evidence type="ECO:0000256" key="2">
    <source>
        <dbReference type="SAM" id="Phobius"/>
    </source>
</evidence>
<keyword evidence="2" id="KW-0472">Membrane</keyword>
<dbReference type="AlphaFoldDB" id="A0A2M8LR20"/>